<dbReference type="InterPro" id="IPR006638">
    <property type="entry name" value="Elp3/MiaA/NifB-like_rSAM"/>
</dbReference>
<evidence type="ECO:0000259" key="17">
    <source>
        <dbReference type="PROSITE" id="PS51918"/>
    </source>
</evidence>
<dbReference type="FunFam" id="3.40.50.12160:FF:000001">
    <property type="entry name" value="tRNA-2-methylthio-N(6)-dimethylallyladenosine synthase"/>
    <property type="match status" value="1"/>
</dbReference>
<dbReference type="NCBIfam" id="TIGR00089">
    <property type="entry name" value="MiaB/RimO family radical SAM methylthiotransferase"/>
    <property type="match status" value="1"/>
</dbReference>
<feature type="binding site" evidence="14">
    <location>
        <position position="49"/>
    </location>
    <ligand>
        <name>[4Fe-4S] cluster</name>
        <dbReference type="ChEBI" id="CHEBI:49883"/>
        <label>1</label>
    </ligand>
</feature>
<keyword evidence="7 14" id="KW-0479">Metal-binding</keyword>
<evidence type="ECO:0000259" key="15">
    <source>
        <dbReference type="PROSITE" id="PS50926"/>
    </source>
</evidence>
<dbReference type="InterPro" id="IPR007197">
    <property type="entry name" value="rSAM"/>
</dbReference>
<evidence type="ECO:0000256" key="2">
    <source>
        <dbReference type="ARBA" id="ARBA00022485"/>
    </source>
</evidence>
<keyword evidence="5 14" id="KW-0949">S-adenosyl-L-methionine</keyword>
<dbReference type="InterPro" id="IPR058240">
    <property type="entry name" value="rSAM_sf"/>
</dbReference>
<feature type="binding site" evidence="14">
    <location>
        <position position="12"/>
    </location>
    <ligand>
        <name>[4Fe-4S] cluster</name>
        <dbReference type="ChEBI" id="CHEBI:49883"/>
        <label>1</label>
    </ligand>
</feature>
<dbReference type="GO" id="GO:0035597">
    <property type="term" value="F:tRNA-2-methylthio-N(6)-dimethylallyladenosine(37) synthase activity"/>
    <property type="evidence" value="ECO:0007669"/>
    <property type="project" value="UniProtKB-EC"/>
</dbReference>
<evidence type="ECO:0000256" key="13">
    <source>
        <dbReference type="ARBA" id="ARBA00052587"/>
    </source>
</evidence>
<dbReference type="GO" id="GO:0005829">
    <property type="term" value="C:cytosol"/>
    <property type="evidence" value="ECO:0007669"/>
    <property type="project" value="TreeGrafter"/>
</dbReference>
<dbReference type="InterPro" id="IPR002792">
    <property type="entry name" value="TRAM_dom"/>
</dbReference>
<evidence type="ECO:0000256" key="8">
    <source>
        <dbReference type="ARBA" id="ARBA00023004"/>
    </source>
</evidence>
<dbReference type="GO" id="GO:0051539">
    <property type="term" value="F:4 iron, 4 sulfur cluster binding"/>
    <property type="evidence" value="ECO:0007669"/>
    <property type="project" value="UniProtKB-UniRule"/>
</dbReference>
<comment type="function">
    <text evidence="1 14">Catalyzes the methylthiolation of N6-(dimethylallyl)adenosine (i(6)A), leading to the formation of 2-methylthio-N6-(dimethylallyl)adenosine (ms(2)i(6)A) at position 37 in tRNAs that read codons beginning with uridine.</text>
</comment>
<dbReference type="Proteomes" id="UP000315498">
    <property type="component" value="Unassembled WGS sequence"/>
</dbReference>
<feature type="domain" description="TRAM" evidence="15">
    <location>
        <begin position="377"/>
        <end position="441"/>
    </location>
</feature>
<dbReference type="PROSITE" id="PS50926">
    <property type="entry name" value="TRAM"/>
    <property type="match status" value="1"/>
</dbReference>
<dbReference type="Gene3D" id="3.80.30.20">
    <property type="entry name" value="tm_1862 like domain"/>
    <property type="match status" value="1"/>
</dbReference>
<dbReference type="Pfam" id="PF00919">
    <property type="entry name" value="UPF0004"/>
    <property type="match status" value="1"/>
</dbReference>
<evidence type="ECO:0000256" key="9">
    <source>
        <dbReference type="ARBA" id="ARBA00023014"/>
    </source>
</evidence>
<reference evidence="18 19" key="1">
    <citation type="submission" date="2019-02" db="EMBL/GenBank/DDBJ databases">
        <title>Prokaryotic population dynamics and viral predation in marine succession experiment using metagenomics: the confinement effect.</title>
        <authorList>
            <person name="Haro-Moreno J.M."/>
            <person name="Rodriguez-Valera F."/>
            <person name="Lopez-Perez M."/>
        </authorList>
    </citation>
    <scope>NUCLEOTIDE SEQUENCE [LARGE SCALE GENOMIC DNA]</scope>
    <source>
        <strain evidence="18">MED-G161</strain>
    </source>
</reference>
<evidence type="ECO:0000256" key="6">
    <source>
        <dbReference type="ARBA" id="ARBA00022694"/>
    </source>
</evidence>
<dbReference type="NCBIfam" id="TIGR01574">
    <property type="entry name" value="miaB-methiolase"/>
    <property type="match status" value="1"/>
</dbReference>
<dbReference type="SMART" id="SM00729">
    <property type="entry name" value="Elp3"/>
    <property type="match status" value="1"/>
</dbReference>
<feature type="binding site" evidence="14">
    <location>
        <position position="83"/>
    </location>
    <ligand>
        <name>[4Fe-4S] cluster</name>
        <dbReference type="ChEBI" id="CHEBI:49883"/>
        <label>1</label>
    </ligand>
</feature>
<dbReference type="EMBL" id="SHBG01000003">
    <property type="protein sequence ID" value="RZO25511.1"/>
    <property type="molecule type" value="Genomic_DNA"/>
</dbReference>
<dbReference type="AlphaFoldDB" id="A0A520MWA9"/>
<comment type="catalytic activity">
    <reaction evidence="13">
        <text>N(6)-dimethylallyladenosine(37) in tRNA + (sulfur carrier)-SH + AH2 + 2 S-adenosyl-L-methionine = 2-methylsulfanyl-N(6)-dimethylallyladenosine(37) in tRNA + (sulfur carrier)-H + 5'-deoxyadenosine + L-methionine + A + S-adenosyl-L-homocysteine + 2 H(+)</text>
        <dbReference type="Rhea" id="RHEA:37067"/>
        <dbReference type="Rhea" id="RHEA-COMP:10375"/>
        <dbReference type="Rhea" id="RHEA-COMP:10376"/>
        <dbReference type="Rhea" id="RHEA-COMP:14737"/>
        <dbReference type="Rhea" id="RHEA-COMP:14739"/>
        <dbReference type="ChEBI" id="CHEBI:13193"/>
        <dbReference type="ChEBI" id="CHEBI:15378"/>
        <dbReference type="ChEBI" id="CHEBI:17319"/>
        <dbReference type="ChEBI" id="CHEBI:17499"/>
        <dbReference type="ChEBI" id="CHEBI:29917"/>
        <dbReference type="ChEBI" id="CHEBI:57844"/>
        <dbReference type="ChEBI" id="CHEBI:57856"/>
        <dbReference type="ChEBI" id="CHEBI:59789"/>
        <dbReference type="ChEBI" id="CHEBI:64428"/>
        <dbReference type="ChEBI" id="CHEBI:74415"/>
        <dbReference type="ChEBI" id="CHEBI:74417"/>
        <dbReference type="EC" id="2.8.4.3"/>
    </reaction>
    <physiologicalReaction direction="left-to-right" evidence="13">
        <dbReference type="Rhea" id="RHEA:37068"/>
    </physiologicalReaction>
</comment>
<dbReference type="Pfam" id="PF04055">
    <property type="entry name" value="Radical_SAM"/>
    <property type="match status" value="1"/>
</dbReference>
<evidence type="ECO:0000256" key="10">
    <source>
        <dbReference type="ARBA" id="ARBA00033765"/>
    </source>
</evidence>
<sequence>MAKKLFIKTHGCQMNEYDSAKMFDLLEEKEDFELAKTEEEADLLILNTCSIREKAQERVFHQVGRWRKMKEKNPDLKIAIGGCVASQEGEKIIKRAPAVDIVFGPQTLHKLPELYNEKEKTNINQVDISFPKLEKFTHIPIKGTGEPSAFVSIIEGCNKYCSFCVVPKTRGHEVSRTIEEILNEISALADKGTREIHLLGQNVNNFKGTYKGEKSSLAKLIELTAKIENIERIRYTTSHPHEFKDDLVEVYDKVPELVSHVHLPVQSGSDRILKLMRRRYNVEKYLILIDKIKAVRPEMSFSSDFIVGFPGETKDDFEGTMNLINEVRFDESFSFIYSARPNTTASDMEDDVEDAEKKERLNLLQNRLNQLSFGYSRKKVGTVQNCLVSGRSKRDPGQLQARTICNRIVNFSSNDIDLVGKMINININEALPNCLRGNLQN</sequence>
<keyword evidence="8 14" id="KW-0408">Iron</keyword>
<gene>
    <name evidence="14 18" type="primary">miaB</name>
    <name evidence="18" type="ORF">EVA94_00545</name>
</gene>
<feature type="binding site" evidence="14">
    <location>
        <position position="157"/>
    </location>
    <ligand>
        <name>[4Fe-4S] cluster</name>
        <dbReference type="ChEBI" id="CHEBI:49883"/>
        <label>2</label>
        <note>4Fe-4S-S-AdoMet</note>
    </ligand>
</feature>
<dbReference type="InterPro" id="IPR020612">
    <property type="entry name" value="Methylthiotransferase_CS"/>
</dbReference>
<dbReference type="InterPro" id="IPR038135">
    <property type="entry name" value="Methylthiotransferase_N_sf"/>
</dbReference>
<name>A0A520MWA9_9GAMM</name>
<dbReference type="SUPFAM" id="SSF102114">
    <property type="entry name" value="Radical SAM enzymes"/>
    <property type="match status" value="1"/>
</dbReference>
<accession>A0A520MWA9</accession>
<comment type="catalytic activity">
    <reaction evidence="12">
        <text>2-thio-N(6)-dimethylallyladenosine(37) in tRNA + S-adenosyl-L-methionine = 2-methylsulfanyl-N(6)-dimethylallyladenosine(37) in tRNA + S-adenosyl-L-homocysteine + H(+)</text>
        <dbReference type="Rhea" id="RHEA:37063"/>
        <dbReference type="Rhea" id="RHEA-COMP:10376"/>
        <dbReference type="Rhea" id="RHEA-COMP:10377"/>
        <dbReference type="ChEBI" id="CHEBI:15378"/>
        <dbReference type="ChEBI" id="CHEBI:57856"/>
        <dbReference type="ChEBI" id="CHEBI:59789"/>
        <dbReference type="ChEBI" id="CHEBI:74416"/>
        <dbReference type="ChEBI" id="CHEBI:74417"/>
    </reaction>
    <physiologicalReaction direction="left-to-right" evidence="12">
        <dbReference type="Rhea" id="RHEA:37064"/>
    </physiologicalReaction>
</comment>
<dbReference type="GO" id="GO:0046872">
    <property type="term" value="F:metal ion binding"/>
    <property type="evidence" value="ECO:0007669"/>
    <property type="project" value="UniProtKB-KW"/>
</dbReference>
<evidence type="ECO:0000313" key="18">
    <source>
        <dbReference type="EMBL" id="RZO25511.1"/>
    </source>
</evidence>
<protein>
    <recommendedName>
        <fullName evidence="10 14">tRNA-2-methylthio-N(6)-dimethylallyladenosine synthase</fullName>
        <ecNumber evidence="10 14">2.8.4.3</ecNumber>
    </recommendedName>
    <alternativeName>
        <fullName evidence="14">(Dimethylallyl)adenosine tRNA methylthiotransferase MiaB</fullName>
    </alternativeName>
    <alternativeName>
        <fullName evidence="14">tRNA-i(6)A37 methylthiotransferase</fullName>
    </alternativeName>
</protein>
<evidence type="ECO:0000256" key="11">
    <source>
        <dbReference type="ARBA" id="ARBA00050926"/>
    </source>
</evidence>
<dbReference type="PROSITE" id="PS51918">
    <property type="entry name" value="RADICAL_SAM"/>
    <property type="match status" value="1"/>
</dbReference>
<comment type="cofactor">
    <cofactor evidence="14">
        <name>[4Fe-4S] cluster</name>
        <dbReference type="ChEBI" id="CHEBI:49883"/>
    </cofactor>
    <text evidence="14">Binds 2 [4Fe-4S] clusters. One cluster is coordinated with 3 cysteines and an exchangeable S-adenosyl-L-methionine.</text>
</comment>
<dbReference type="InterPro" id="IPR005839">
    <property type="entry name" value="Methylthiotransferase"/>
</dbReference>
<dbReference type="PANTHER" id="PTHR43020:SF2">
    <property type="entry name" value="MITOCHONDRIAL TRNA METHYLTHIOTRANSFERASE CDK5RAP1"/>
    <property type="match status" value="1"/>
</dbReference>
<dbReference type="InterPro" id="IPR023404">
    <property type="entry name" value="rSAM_horseshoe"/>
</dbReference>
<feature type="domain" description="Radical SAM core" evidence="17">
    <location>
        <begin position="143"/>
        <end position="376"/>
    </location>
</feature>
<dbReference type="SFLD" id="SFLDG01082">
    <property type="entry name" value="B12-binding_domain_containing"/>
    <property type="match status" value="1"/>
</dbReference>
<evidence type="ECO:0000256" key="1">
    <source>
        <dbReference type="ARBA" id="ARBA00003234"/>
    </source>
</evidence>
<keyword evidence="9 14" id="KW-0411">Iron-sulfur</keyword>
<comment type="subcellular location">
    <subcellularLocation>
        <location evidence="14">Cytoplasm</location>
    </subcellularLocation>
</comment>
<evidence type="ECO:0000256" key="5">
    <source>
        <dbReference type="ARBA" id="ARBA00022691"/>
    </source>
</evidence>
<feature type="domain" description="MTTase N-terminal" evidence="16">
    <location>
        <begin position="3"/>
        <end position="120"/>
    </location>
</feature>
<evidence type="ECO:0000256" key="7">
    <source>
        <dbReference type="ARBA" id="ARBA00022723"/>
    </source>
</evidence>
<organism evidence="18 19">
    <name type="scientific">SAR86 cluster bacterium</name>
    <dbReference type="NCBI Taxonomy" id="2030880"/>
    <lineage>
        <taxon>Bacteria</taxon>
        <taxon>Pseudomonadati</taxon>
        <taxon>Pseudomonadota</taxon>
        <taxon>Gammaproteobacteria</taxon>
        <taxon>SAR86 cluster</taxon>
    </lineage>
</organism>
<dbReference type="SFLD" id="SFLDG01061">
    <property type="entry name" value="methylthiotransferase"/>
    <property type="match status" value="1"/>
</dbReference>
<evidence type="ECO:0000259" key="16">
    <source>
        <dbReference type="PROSITE" id="PS51449"/>
    </source>
</evidence>
<keyword evidence="3 14" id="KW-0963">Cytoplasm</keyword>
<feature type="binding site" evidence="14">
    <location>
        <position position="161"/>
    </location>
    <ligand>
        <name>[4Fe-4S] cluster</name>
        <dbReference type="ChEBI" id="CHEBI:49883"/>
        <label>2</label>
        <note>4Fe-4S-S-AdoMet</note>
    </ligand>
</feature>
<dbReference type="PROSITE" id="PS01278">
    <property type="entry name" value="MTTASE_RADICAL"/>
    <property type="match status" value="1"/>
</dbReference>
<keyword evidence="6 14" id="KW-0819">tRNA processing</keyword>
<dbReference type="InterPro" id="IPR006463">
    <property type="entry name" value="MiaB_methiolase"/>
</dbReference>
<keyword evidence="4 14" id="KW-0808">Transferase</keyword>
<proteinExistence type="inferred from homology"/>
<dbReference type="SFLD" id="SFLDS00029">
    <property type="entry name" value="Radical_SAM"/>
    <property type="match status" value="1"/>
</dbReference>
<dbReference type="PROSITE" id="PS51449">
    <property type="entry name" value="MTTASE_N"/>
    <property type="match status" value="1"/>
</dbReference>
<feature type="binding site" evidence="14">
    <location>
        <position position="164"/>
    </location>
    <ligand>
        <name>[4Fe-4S] cluster</name>
        <dbReference type="ChEBI" id="CHEBI:49883"/>
        <label>2</label>
        <note>4Fe-4S-S-AdoMet</note>
    </ligand>
</feature>
<comment type="subunit">
    <text evidence="14">Monomer.</text>
</comment>
<comment type="similarity">
    <text evidence="14">Belongs to the methylthiotransferase family. MiaB subfamily.</text>
</comment>
<keyword evidence="2 14" id="KW-0004">4Fe-4S</keyword>
<dbReference type="CDD" id="cd01335">
    <property type="entry name" value="Radical_SAM"/>
    <property type="match status" value="1"/>
</dbReference>
<evidence type="ECO:0000256" key="12">
    <source>
        <dbReference type="ARBA" id="ARBA00052380"/>
    </source>
</evidence>
<evidence type="ECO:0000256" key="3">
    <source>
        <dbReference type="ARBA" id="ARBA00022490"/>
    </source>
</evidence>
<dbReference type="InterPro" id="IPR013848">
    <property type="entry name" value="Methylthiotransferase_N"/>
</dbReference>
<evidence type="ECO:0000256" key="4">
    <source>
        <dbReference type="ARBA" id="ARBA00022679"/>
    </source>
</evidence>
<dbReference type="Pfam" id="PF01938">
    <property type="entry name" value="TRAM"/>
    <property type="match status" value="1"/>
</dbReference>
<dbReference type="PANTHER" id="PTHR43020">
    <property type="entry name" value="CDK5 REGULATORY SUBUNIT-ASSOCIATED PROTEIN 1"/>
    <property type="match status" value="1"/>
</dbReference>
<dbReference type="EC" id="2.8.4.3" evidence="10 14"/>
<dbReference type="SFLD" id="SFLDF00273">
    <property type="entry name" value="(dimethylallyl)adenosine_tRNA"/>
    <property type="match status" value="1"/>
</dbReference>
<evidence type="ECO:0000256" key="14">
    <source>
        <dbReference type="HAMAP-Rule" id="MF_01864"/>
    </source>
</evidence>
<evidence type="ECO:0000313" key="19">
    <source>
        <dbReference type="Proteomes" id="UP000315498"/>
    </source>
</evidence>
<comment type="caution">
    <text evidence="18">The sequence shown here is derived from an EMBL/GenBank/DDBJ whole genome shotgun (WGS) entry which is preliminary data.</text>
</comment>
<dbReference type="HAMAP" id="MF_01864">
    <property type="entry name" value="tRNA_metthiotr_MiaB"/>
    <property type="match status" value="1"/>
</dbReference>
<dbReference type="Gene3D" id="3.40.50.12160">
    <property type="entry name" value="Methylthiotransferase, N-terminal domain"/>
    <property type="match status" value="1"/>
</dbReference>
<dbReference type="FunFam" id="3.80.30.20:FF:000001">
    <property type="entry name" value="tRNA-2-methylthio-N(6)-dimethylallyladenosine synthase 2"/>
    <property type="match status" value="1"/>
</dbReference>
<comment type="catalytic activity">
    <reaction evidence="11">
        <text>N(6)-dimethylallyladenosine(37) in tRNA + (sulfur carrier)-SH + AH2 + S-adenosyl-L-methionine = 2-thio-N(6)-dimethylallyladenosine(37) in tRNA + (sulfur carrier)-H + 5'-deoxyadenosine + L-methionine + A + H(+)</text>
        <dbReference type="Rhea" id="RHEA:36339"/>
        <dbReference type="Rhea" id="RHEA-COMP:10375"/>
        <dbReference type="Rhea" id="RHEA-COMP:10377"/>
        <dbReference type="Rhea" id="RHEA-COMP:14737"/>
        <dbReference type="Rhea" id="RHEA-COMP:14739"/>
        <dbReference type="ChEBI" id="CHEBI:13193"/>
        <dbReference type="ChEBI" id="CHEBI:15378"/>
        <dbReference type="ChEBI" id="CHEBI:17319"/>
        <dbReference type="ChEBI" id="CHEBI:17499"/>
        <dbReference type="ChEBI" id="CHEBI:29917"/>
        <dbReference type="ChEBI" id="CHEBI:57844"/>
        <dbReference type="ChEBI" id="CHEBI:59789"/>
        <dbReference type="ChEBI" id="CHEBI:64428"/>
        <dbReference type="ChEBI" id="CHEBI:74415"/>
        <dbReference type="ChEBI" id="CHEBI:74416"/>
    </reaction>
    <physiologicalReaction direction="left-to-right" evidence="11">
        <dbReference type="Rhea" id="RHEA:36340"/>
    </physiologicalReaction>
</comment>